<dbReference type="NCBIfam" id="TIGR02024">
    <property type="entry name" value="FtcD"/>
    <property type="match status" value="1"/>
</dbReference>
<evidence type="ECO:0000256" key="8">
    <source>
        <dbReference type="ARBA" id="ARBA00012998"/>
    </source>
</evidence>
<comment type="caution">
    <text evidence="23">The sequence shown here is derived from an EMBL/GenBank/DDBJ whole genome shotgun (WGS) entry which is preliminary data.</text>
</comment>
<dbReference type="SUPFAM" id="SSF55116">
    <property type="entry name" value="Formiminotransferase domain of formiminotransferase-cyclodeaminase"/>
    <property type="match status" value="2"/>
</dbReference>
<dbReference type="InterPro" id="IPR036178">
    <property type="entry name" value="Formintransfe-cycloase-like_sf"/>
</dbReference>
<evidence type="ECO:0000259" key="22">
    <source>
        <dbReference type="SMART" id="SM01222"/>
    </source>
</evidence>
<dbReference type="GO" id="GO:0019557">
    <property type="term" value="P:L-histidine catabolic process to glutamate and formate"/>
    <property type="evidence" value="ECO:0007669"/>
    <property type="project" value="UniProtKB-UniPathway"/>
</dbReference>
<keyword evidence="14" id="KW-0333">Golgi apparatus</keyword>
<evidence type="ECO:0000256" key="10">
    <source>
        <dbReference type="ARBA" id="ARBA00022490"/>
    </source>
</evidence>
<dbReference type="Pfam" id="PF04961">
    <property type="entry name" value="FTCD_C"/>
    <property type="match status" value="1"/>
</dbReference>
<evidence type="ECO:0000256" key="5">
    <source>
        <dbReference type="ARBA" id="ARBA00008297"/>
    </source>
</evidence>
<dbReference type="InterPro" id="IPR022384">
    <property type="entry name" value="FormiminoTrfase_cat_dom_sf"/>
</dbReference>
<dbReference type="InterPro" id="IPR007044">
    <property type="entry name" value="Cyclodeamin/CycHdrlase"/>
</dbReference>
<dbReference type="GO" id="GO:0019556">
    <property type="term" value="P:L-histidine catabolic process to glutamate and formamide"/>
    <property type="evidence" value="ECO:0007669"/>
    <property type="project" value="UniProtKB-UniPathway"/>
</dbReference>
<evidence type="ECO:0000256" key="17">
    <source>
        <dbReference type="ARBA" id="ARBA00023268"/>
    </source>
</evidence>
<evidence type="ECO:0000259" key="21">
    <source>
        <dbReference type="SMART" id="SM01221"/>
    </source>
</evidence>
<dbReference type="OrthoDB" id="48036at2759"/>
<evidence type="ECO:0000256" key="18">
    <source>
        <dbReference type="ARBA" id="ARBA00025506"/>
    </source>
</evidence>
<dbReference type="FunFam" id="3.30.990.10:FF:000001">
    <property type="entry name" value="Formimidoyltransferase cyclodeaminase"/>
    <property type="match status" value="1"/>
</dbReference>
<evidence type="ECO:0000256" key="4">
    <source>
        <dbReference type="ARBA" id="ARBA00005082"/>
    </source>
</evidence>
<comment type="function">
    <text evidence="18">Folate-dependent enzyme, that displays both transferase and deaminase activity. Serves to channel one-carbon units from formiminoglutamate to the folate pool.</text>
</comment>
<proteinExistence type="inferred from homology"/>
<gene>
    <name evidence="23" type="ORF">DGAL_LOCUS17383</name>
</gene>
<dbReference type="UniPathway" id="UPA00379">
    <property type="reaction ID" value="UER00555"/>
</dbReference>
<evidence type="ECO:0000256" key="1">
    <source>
        <dbReference type="ARBA" id="ARBA00002680"/>
    </source>
</evidence>
<evidence type="ECO:0000256" key="20">
    <source>
        <dbReference type="ARBA" id="ARBA00030029"/>
    </source>
</evidence>
<keyword evidence="12" id="KW-0369">Histidine metabolism</keyword>
<dbReference type="EMBL" id="CAKKLH010000340">
    <property type="protein sequence ID" value="CAH0113487.1"/>
    <property type="molecule type" value="Genomic_DNA"/>
</dbReference>
<evidence type="ECO:0000256" key="2">
    <source>
        <dbReference type="ARBA" id="ARBA00004114"/>
    </source>
</evidence>
<dbReference type="SMART" id="SM01222">
    <property type="entry name" value="FTCD_N"/>
    <property type="match status" value="1"/>
</dbReference>
<evidence type="ECO:0000256" key="3">
    <source>
        <dbReference type="ARBA" id="ARBA00004555"/>
    </source>
</evidence>
<sequence length="538" mass="59105">MSKIVECVPNFSEGRDPQIIEAISAAIRSVTNVSLLDVDPGTSTNRTVYTFVGSPTDVVEAALAASRVAYQLIDMARHKGEHPRMGAVDVCPFIPVQGVDVEDCIQCAKEFGRRLATELSLPVYLYGMAAEKGSHRVTLPQIRAGEYEGINQKINKEEWKPDFGPSEFVPRWGATATGVRKFLIAFNINVLGTKEQAHRIALNLREQGRGSKEPGRLKAVQGIGWWLEEAQIAQISLNLTDHDVTPIHTAYEEARKDAEQLNVAITGSEIVGLIPLKAILQAADYYVQKEKLMVLEEEQRVRLAIDRLGLGALHPFNPKERIIEYRMNIINVGPLARLSVEKFVLSVGARTSAPGGGSVAALLAGLGCGLSTMVGQMTYGKRQFEDVDETIRQLLPTLYNAMIHSIPMIDADTDAFNDYMNAMKLSPADGRECAMEAGLRQAINVPLNLAKHVDAVWETLVKMAAVGNINCKSDLQVAARCLKTAIQSAGDNVIINLSNIKDETYKLETRQTIDGLMEKARIQCRQVLDVLDKRGTTQ</sequence>
<evidence type="ECO:0000256" key="12">
    <source>
        <dbReference type="ARBA" id="ARBA00022808"/>
    </source>
</evidence>
<dbReference type="Gene3D" id="3.30.70.670">
    <property type="entry name" value="Formiminotransferase, C-terminal subdomain"/>
    <property type="match status" value="1"/>
</dbReference>
<name>A0A8J2WQI7_9CRUS</name>
<protein>
    <recommendedName>
        <fullName evidence="9">Formimidoyltransferase-cyclodeaminase</fullName>
        <ecNumber evidence="7">2.1.2.5</ecNumber>
        <ecNumber evidence="8">4.3.1.4</ecNumber>
    </recommendedName>
    <alternativeName>
        <fullName evidence="20">Formiminotransferase-cyclodeaminase</fullName>
    </alternativeName>
</protein>
<dbReference type="InterPro" id="IPR051623">
    <property type="entry name" value="FTCD"/>
</dbReference>
<comment type="subunit">
    <text evidence="19">Homooctamer, including four polyglutamate binding sites. The subunits are arranged as a tetramer of dimers, and form a planar ring-shaped structure.</text>
</comment>
<comment type="pathway">
    <text evidence="4">Amino-acid degradation; L-histidine degradation into L-glutamate; L-glutamate from N-formimidoyl-L-glutamate (transferase route): step 1/1.</text>
</comment>
<keyword evidence="15" id="KW-0206">Cytoskeleton</keyword>
<dbReference type="InterPro" id="IPR037064">
    <property type="entry name" value="Formiminotransferase_N_sf"/>
</dbReference>
<comment type="subcellular location">
    <subcellularLocation>
        <location evidence="2">Cytoplasm</location>
        <location evidence="2">Cytoskeleton</location>
        <location evidence="2">Microtubule organizing center</location>
        <location evidence="2">Centrosome</location>
        <location evidence="2">Centriole</location>
    </subcellularLocation>
    <subcellularLocation>
        <location evidence="3">Golgi apparatus</location>
    </subcellularLocation>
</comment>
<dbReference type="InterPro" id="IPR012886">
    <property type="entry name" value="Formiminotransferase_N"/>
</dbReference>
<evidence type="ECO:0000313" key="24">
    <source>
        <dbReference type="Proteomes" id="UP000789390"/>
    </source>
</evidence>
<evidence type="ECO:0000256" key="19">
    <source>
        <dbReference type="ARBA" id="ARBA00025915"/>
    </source>
</evidence>
<evidence type="ECO:0000256" key="6">
    <source>
        <dbReference type="ARBA" id="ARBA00010825"/>
    </source>
</evidence>
<dbReference type="PANTHER" id="PTHR12234:SF0">
    <property type="entry name" value="FORMIMIDOYLTRANSFERASE-CYCLODEAMINASE"/>
    <property type="match status" value="1"/>
</dbReference>
<feature type="domain" description="Formiminotransferase C-terminal subdomain" evidence="21">
    <location>
        <begin position="182"/>
        <end position="326"/>
    </location>
</feature>
<dbReference type="Gene3D" id="3.30.990.10">
    <property type="entry name" value="Formiminotransferase, N-terminal subdomain"/>
    <property type="match status" value="1"/>
</dbReference>
<dbReference type="SMART" id="SM01221">
    <property type="entry name" value="FTCD"/>
    <property type="match status" value="1"/>
</dbReference>
<keyword evidence="13" id="KW-0290">Folate-binding</keyword>
<dbReference type="EC" id="2.1.2.5" evidence="7"/>
<dbReference type="SUPFAM" id="SSF101262">
    <property type="entry name" value="Methenyltetrahydrofolate cyclohydrolase-like"/>
    <property type="match status" value="1"/>
</dbReference>
<evidence type="ECO:0000256" key="15">
    <source>
        <dbReference type="ARBA" id="ARBA00023212"/>
    </source>
</evidence>
<dbReference type="FunFam" id="1.20.120.680:FF:000001">
    <property type="entry name" value="Formimidoyltransferase cyclodeaminase"/>
    <property type="match status" value="1"/>
</dbReference>
<evidence type="ECO:0000256" key="7">
    <source>
        <dbReference type="ARBA" id="ARBA00012252"/>
    </source>
</evidence>
<keyword evidence="10" id="KW-0963">Cytoplasm</keyword>
<comment type="function">
    <text evidence="1">Binds and promotes bundling of vimentin filaments originating from the Golgi.</text>
</comment>
<dbReference type="GO" id="GO:0005814">
    <property type="term" value="C:centriole"/>
    <property type="evidence" value="ECO:0007669"/>
    <property type="project" value="UniProtKB-SubCell"/>
</dbReference>
<dbReference type="EC" id="4.3.1.4" evidence="8"/>
<evidence type="ECO:0000256" key="11">
    <source>
        <dbReference type="ARBA" id="ARBA00022679"/>
    </source>
</evidence>
<dbReference type="Proteomes" id="UP000789390">
    <property type="component" value="Unassembled WGS sequence"/>
</dbReference>
<dbReference type="FunFam" id="3.30.70.670:FF:000001">
    <property type="entry name" value="Formimidoyltransferase cyclodeaminase"/>
    <property type="match status" value="1"/>
</dbReference>
<keyword evidence="24" id="KW-1185">Reference proteome</keyword>
<dbReference type="GO" id="GO:0005794">
    <property type="term" value="C:Golgi apparatus"/>
    <property type="evidence" value="ECO:0007669"/>
    <property type="project" value="UniProtKB-SubCell"/>
</dbReference>
<accession>A0A8J2WQI7</accession>
<dbReference type="GO" id="GO:0030409">
    <property type="term" value="F:glutamate formimidoyltransferase activity"/>
    <property type="evidence" value="ECO:0007669"/>
    <property type="project" value="UniProtKB-EC"/>
</dbReference>
<dbReference type="Gene3D" id="1.20.120.680">
    <property type="entry name" value="Formiminotetrahydrofolate cyclodeaminase monomer, up-and-down helical bundle"/>
    <property type="match status" value="1"/>
</dbReference>
<dbReference type="InterPro" id="IPR004227">
    <property type="entry name" value="Formiminotransferase_cat"/>
</dbReference>
<comment type="similarity">
    <text evidence="6">In the C-terminal section; belongs to the cyclodeaminase/cyclohydrolase family.</text>
</comment>
<dbReference type="Pfam" id="PF07837">
    <property type="entry name" value="FTCD_N"/>
    <property type="match status" value="1"/>
</dbReference>
<dbReference type="InterPro" id="IPR013802">
    <property type="entry name" value="Formiminotransferase_C"/>
</dbReference>
<dbReference type="PANTHER" id="PTHR12234">
    <property type="entry name" value="FORMIMINOTRANSFERASE-CYCLODEAMINASE"/>
    <property type="match status" value="1"/>
</dbReference>
<dbReference type="GO" id="GO:0030412">
    <property type="term" value="F:formimidoyltetrahydrofolate cyclodeaminase activity"/>
    <property type="evidence" value="ECO:0007669"/>
    <property type="project" value="UniProtKB-EC"/>
</dbReference>
<dbReference type="AlphaFoldDB" id="A0A8J2WQI7"/>
<organism evidence="23 24">
    <name type="scientific">Daphnia galeata</name>
    <dbReference type="NCBI Taxonomy" id="27404"/>
    <lineage>
        <taxon>Eukaryota</taxon>
        <taxon>Metazoa</taxon>
        <taxon>Ecdysozoa</taxon>
        <taxon>Arthropoda</taxon>
        <taxon>Crustacea</taxon>
        <taxon>Branchiopoda</taxon>
        <taxon>Diplostraca</taxon>
        <taxon>Cladocera</taxon>
        <taxon>Anomopoda</taxon>
        <taxon>Daphniidae</taxon>
        <taxon>Daphnia</taxon>
    </lineage>
</organism>
<evidence type="ECO:0000256" key="14">
    <source>
        <dbReference type="ARBA" id="ARBA00023034"/>
    </source>
</evidence>
<dbReference type="GO" id="GO:0005542">
    <property type="term" value="F:folic acid binding"/>
    <property type="evidence" value="ECO:0007669"/>
    <property type="project" value="UniProtKB-KW"/>
</dbReference>
<dbReference type="Pfam" id="PF02971">
    <property type="entry name" value="FTCD"/>
    <property type="match status" value="1"/>
</dbReference>
<feature type="domain" description="Formiminotransferase N-terminal subdomain" evidence="22">
    <location>
        <begin position="3"/>
        <end position="181"/>
    </location>
</feature>
<evidence type="ECO:0000256" key="13">
    <source>
        <dbReference type="ARBA" id="ARBA00022954"/>
    </source>
</evidence>
<reference evidence="23" key="1">
    <citation type="submission" date="2021-11" db="EMBL/GenBank/DDBJ databases">
        <authorList>
            <person name="Schell T."/>
        </authorList>
    </citation>
    <scope>NUCLEOTIDE SEQUENCE</scope>
    <source>
        <strain evidence="23">M5</strain>
    </source>
</reference>
<keyword evidence="17" id="KW-0511">Multifunctional enzyme</keyword>
<dbReference type="InterPro" id="IPR037070">
    <property type="entry name" value="Formiminotransferase_C_sf"/>
</dbReference>
<keyword evidence="16" id="KW-0456">Lyase</keyword>
<evidence type="ECO:0000313" key="23">
    <source>
        <dbReference type="EMBL" id="CAH0113487.1"/>
    </source>
</evidence>
<evidence type="ECO:0000256" key="9">
    <source>
        <dbReference type="ARBA" id="ARBA00017787"/>
    </source>
</evidence>
<evidence type="ECO:0000256" key="16">
    <source>
        <dbReference type="ARBA" id="ARBA00023239"/>
    </source>
</evidence>
<keyword evidence="11" id="KW-0808">Transferase</keyword>
<comment type="similarity">
    <text evidence="5">In the N-terminal section; belongs to the formiminotransferase family.</text>
</comment>